<keyword evidence="3" id="KW-1185">Reference proteome</keyword>
<reference evidence="2" key="1">
    <citation type="submission" date="2022-08" db="EMBL/GenBank/DDBJ databases">
        <authorList>
            <person name="Gutierrez-Valencia J."/>
        </authorList>
    </citation>
    <scope>NUCLEOTIDE SEQUENCE</scope>
</reference>
<dbReference type="Gene3D" id="3.30.230.70">
    <property type="entry name" value="GHMP Kinase, N-terminal domain"/>
    <property type="match status" value="1"/>
</dbReference>
<evidence type="ECO:0000313" key="3">
    <source>
        <dbReference type="Proteomes" id="UP001154282"/>
    </source>
</evidence>
<evidence type="ECO:0000313" key="2">
    <source>
        <dbReference type="EMBL" id="CAI0541403.1"/>
    </source>
</evidence>
<keyword evidence="1" id="KW-0472">Membrane</keyword>
<name>A0AAV0Q7X2_9ROSI</name>
<keyword evidence="1" id="KW-0812">Transmembrane</keyword>
<keyword evidence="1" id="KW-1133">Transmembrane helix</keyword>
<protein>
    <submittedName>
        <fullName evidence="2">Uncharacterized protein</fullName>
    </submittedName>
</protein>
<dbReference type="SUPFAM" id="SSF54211">
    <property type="entry name" value="Ribosomal protein S5 domain 2-like"/>
    <property type="match status" value="1"/>
</dbReference>
<dbReference type="InterPro" id="IPR027408">
    <property type="entry name" value="PNPase/RNase_PH_dom_sf"/>
</dbReference>
<gene>
    <name evidence="2" type="ORF">LITE_LOCUS42083</name>
</gene>
<dbReference type="InterPro" id="IPR020568">
    <property type="entry name" value="Ribosomal_Su5_D2-typ_SF"/>
</dbReference>
<feature type="transmembrane region" description="Helical" evidence="1">
    <location>
        <begin position="56"/>
        <end position="75"/>
    </location>
</feature>
<proteinExistence type="predicted"/>
<evidence type="ECO:0000256" key="1">
    <source>
        <dbReference type="SAM" id="Phobius"/>
    </source>
</evidence>
<organism evidence="2 3">
    <name type="scientific">Linum tenue</name>
    <dbReference type="NCBI Taxonomy" id="586396"/>
    <lineage>
        <taxon>Eukaryota</taxon>
        <taxon>Viridiplantae</taxon>
        <taxon>Streptophyta</taxon>
        <taxon>Embryophyta</taxon>
        <taxon>Tracheophyta</taxon>
        <taxon>Spermatophyta</taxon>
        <taxon>Magnoliopsida</taxon>
        <taxon>eudicotyledons</taxon>
        <taxon>Gunneridae</taxon>
        <taxon>Pentapetalae</taxon>
        <taxon>rosids</taxon>
        <taxon>fabids</taxon>
        <taxon>Malpighiales</taxon>
        <taxon>Linaceae</taxon>
        <taxon>Linum</taxon>
    </lineage>
</organism>
<dbReference type="Proteomes" id="UP001154282">
    <property type="component" value="Unassembled WGS sequence"/>
</dbReference>
<sequence length="80" mass="9709">MDSRLANTWRLTVNEKKFIETALASDLRIDGRKPLEYRKLTINFGRQVSVPIFRPFFFFFSCWVLSVMFSCWKLCMRYWV</sequence>
<comment type="caution">
    <text evidence="2">The sequence shown here is derived from an EMBL/GenBank/DDBJ whole genome shotgun (WGS) entry which is preliminary data.</text>
</comment>
<accession>A0AAV0Q7X2</accession>
<dbReference type="AlphaFoldDB" id="A0AAV0Q7X2"/>
<dbReference type="EMBL" id="CAMGYJ010000009">
    <property type="protein sequence ID" value="CAI0541403.1"/>
    <property type="molecule type" value="Genomic_DNA"/>
</dbReference>